<dbReference type="EMBL" id="JYDJ01000089">
    <property type="protein sequence ID" value="KRX44784.1"/>
    <property type="molecule type" value="Genomic_DNA"/>
</dbReference>
<reference evidence="1 2" key="1">
    <citation type="submission" date="2015-01" db="EMBL/GenBank/DDBJ databases">
        <title>Evolution of Trichinella species and genotypes.</title>
        <authorList>
            <person name="Korhonen P.K."/>
            <person name="Edoardo P."/>
            <person name="Giuseppe L.R."/>
            <person name="Gasser R.B."/>
        </authorList>
    </citation>
    <scope>NUCLEOTIDE SEQUENCE [LARGE SCALE GENOMIC DNA]</scope>
    <source>
        <strain evidence="1">ISS417</strain>
    </source>
</reference>
<gene>
    <name evidence="1" type="ORF">T05_7410</name>
</gene>
<evidence type="ECO:0000313" key="1">
    <source>
        <dbReference type="EMBL" id="KRX44784.1"/>
    </source>
</evidence>
<sequence>MKKKLDREIYGGMLENRRSNRTFVVSLFCGGGGKIGEKVTAIRRLNEKNSTKISAGVQRKISGNWHRPYGKPTIAFRHNGQMTLGRCTVQGQHWIAPPPPPGPNQLSVALSDWTYSHSIYFYLAENLKCQSFARDQWNVTSLIDLFIGGGGVEAIRQITVEL</sequence>
<protein>
    <submittedName>
        <fullName evidence="1">Uncharacterized protein</fullName>
    </submittedName>
</protein>
<dbReference type="Proteomes" id="UP000055048">
    <property type="component" value="Unassembled WGS sequence"/>
</dbReference>
<dbReference type="AlphaFoldDB" id="A0A0V0U0V3"/>
<organism evidence="1 2">
    <name type="scientific">Trichinella murrelli</name>
    <dbReference type="NCBI Taxonomy" id="144512"/>
    <lineage>
        <taxon>Eukaryota</taxon>
        <taxon>Metazoa</taxon>
        <taxon>Ecdysozoa</taxon>
        <taxon>Nematoda</taxon>
        <taxon>Enoplea</taxon>
        <taxon>Dorylaimia</taxon>
        <taxon>Trichinellida</taxon>
        <taxon>Trichinellidae</taxon>
        <taxon>Trichinella</taxon>
    </lineage>
</organism>
<evidence type="ECO:0000313" key="2">
    <source>
        <dbReference type="Proteomes" id="UP000055048"/>
    </source>
</evidence>
<comment type="caution">
    <text evidence="1">The sequence shown here is derived from an EMBL/GenBank/DDBJ whole genome shotgun (WGS) entry which is preliminary data.</text>
</comment>
<name>A0A0V0U0V3_9BILA</name>
<accession>A0A0V0U0V3</accession>
<keyword evidence="2" id="KW-1185">Reference proteome</keyword>
<proteinExistence type="predicted"/>